<evidence type="ECO:0000256" key="2">
    <source>
        <dbReference type="SAM" id="SignalP"/>
    </source>
</evidence>
<feature type="compositionally biased region" description="Low complexity" evidence="1">
    <location>
        <begin position="22"/>
        <end position="34"/>
    </location>
</feature>
<reference evidence="3" key="1">
    <citation type="journal article" date="2014" name="Int. J. Syst. Evol. Microbiol.">
        <title>Complete genome sequence of Corynebacterium casei LMG S-19264T (=DSM 44701T), isolated from a smear-ripened cheese.</title>
        <authorList>
            <consortium name="US DOE Joint Genome Institute (JGI-PGF)"/>
            <person name="Walter F."/>
            <person name="Albersmeier A."/>
            <person name="Kalinowski J."/>
            <person name="Ruckert C."/>
        </authorList>
    </citation>
    <scope>NUCLEOTIDE SEQUENCE</scope>
    <source>
        <strain evidence="3">JCM 4346</strain>
    </source>
</reference>
<sequence>MRHRTPVLILLAALALTACSNSSNDNNDSKPSPSTTGTLSAEWTPKLATALGTETAICNQVGDQACAEHLTNIAIVVTDLENALNEAGGPAKYPRTAAEIEKIDKAVDAYTDHECLGDENAGIAGSPCPDDAQTIMSGGAALRFALEADEAQQ</sequence>
<dbReference type="RefSeq" id="WP_189944068.1">
    <property type="nucleotide sequence ID" value="NZ_BMSX01000041.1"/>
</dbReference>
<evidence type="ECO:0000256" key="1">
    <source>
        <dbReference type="SAM" id="MobiDB-lite"/>
    </source>
</evidence>
<dbReference type="PROSITE" id="PS51257">
    <property type="entry name" value="PROKAR_LIPOPROTEIN"/>
    <property type="match status" value="1"/>
</dbReference>
<name>A0A918KZX9_9ACTN</name>
<feature type="signal peptide" evidence="2">
    <location>
        <begin position="1"/>
        <end position="25"/>
    </location>
</feature>
<protein>
    <recommendedName>
        <fullName evidence="5">Lipoprotein</fullName>
    </recommendedName>
</protein>
<evidence type="ECO:0000313" key="4">
    <source>
        <dbReference type="Proteomes" id="UP000658320"/>
    </source>
</evidence>
<keyword evidence="2" id="KW-0732">Signal</keyword>
<gene>
    <name evidence="3" type="ORF">GCM10010251_92630</name>
</gene>
<dbReference type="AlphaFoldDB" id="A0A918KZX9"/>
<reference evidence="3" key="2">
    <citation type="submission" date="2020-09" db="EMBL/GenBank/DDBJ databases">
        <authorList>
            <person name="Sun Q."/>
            <person name="Ohkuma M."/>
        </authorList>
    </citation>
    <scope>NUCLEOTIDE SEQUENCE</scope>
    <source>
        <strain evidence="3">JCM 4346</strain>
    </source>
</reference>
<proteinExistence type="predicted"/>
<organism evidence="3 4">
    <name type="scientific">Streptomyces aurantiogriseus</name>
    <dbReference type="NCBI Taxonomy" id="66870"/>
    <lineage>
        <taxon>Bacteria</taxon>
        <taxon>Bacillati</taxon>
        <taxon>Actinomycetota</taxon>
        <taxon>Actinomycetes</taxon>
        <taxon>Kitasatosporales</taxon>
        <taxon>Streptomycetaceae</taxon>
        <taxon>Streptomyces</taxon>
    </lineage>
</organism>
<accession>A0A918KZX9</accession>
<feature type="region of interest" description="Disordered" evidence="1">
    <location>
        <begin position="22"/>
        <end position="41"/>
    </location>
</feature>
<keyword evidence="4" id="KW-1185">Reference proteome</keyword>
<dbReference type="EMBL" id="BMSX01000041">
    <property type="protein sequence ID" value="GGR61330.1"/>
    <property type="molecule type" value="Genomic_DNA"/>
</dbReference>
<comment type="caution">
    <text evidence="3">The sequence shown here is derived from an EMBL/GenBank/DDBJ whole genome shotgun (WGS) entry which is preliminary data.</text>
</comment>
<evidence type="ECO:0000313" key="3">
    <source>
        <dbReference type="EMBL" id="GGR61330.1"/>
    </source>
</evidence>
<feature type="chain" id="PRO_5038385789" description="Lipoprotein" evidence="2">
    <location>
        <begin position="26"/>
        <end position="153"/>
    </location>
</feature>
<evidence type="ECO:0008006" key="5">
    <source>
        <dbReference type="Google" id="ProtNLM"/>
    </source>
</evidence>
<dbReference type="Proteomes" id="UP000658320">
    <property type="component" value="Unassembled WGS sequence"/>
</dbReference>